<keyword evidence="3 5" id="KW-0378">Hydrolase</keyword>
<evidence type="ECO:0000256" key="1">
    <source>
        <dbReference type="ARBA" id="ARBA00009865"/>
    </source>
</evidence>
<proteinExistence type="inferred from homology"/>
<evidence type="ECO:0000256" key="5">
    <source>
        <dbReference type="RuleBase" id="RU361187"/>
    </source>
</evidence>
<dbReference type="PANTHER" id="PTHR43817:SF1">
    <property type="entry name" value="HYDROLASE, FAMILY 43, PUTATIVE (AFU_ORTHOLOGUE AFUA_3G01660)-RELATED"/>
    <property type="match status" value="1"/>
</dbReference>
<comment type="caution">
    <text evidence="6">The sequence shown here is derived from an EMBL/GenBank/DDBJ whole genome shotgun (WGS) entry which is preliminary data.</text>
</comment>
<dbReference type="CDD" id="cd18820">
    <property type="entry name" value="GH43_LbAraf43-like"/>
    <property type="match status" value="1"/>
</dbReference>
<dbReference type="EMBL" id="WHJF01000019">
    <property type="protein sequence ID" value="NHZ62562.1"/>
    <property type="molecule type" value="Genomic_DNA"/>
</dbReference>
<keyword evidence="2" id="KW-0732">Signal</keyword>
<reference evidence="6 7" key="1">
    <citation type="submission" date="2019-10" db="EMBL/GenBank/DDBJ databases">
        <title>Taxonomy of Antarctic Massilia spp.: description of Massilia rubra sp. nov., Massilia aquatica sp. nov., Massilia mucilaginosa sp. nov., Massilia frigida sp. nov. isolated from streams, lakes and regoliths.</title>
        <authorList>
            <person name="Holochova P."/>
            <person name="Sedlacek I."/>
            <person name="Kralova S."/>
            <person name="Maslanova I."/>
            <person name="Busse H.-J."/>
            <person name="Stankova E."/>
            <person name="Vrbovska V."/>
            <person name="Kovarovic V."/>
            <person name="Bartak M."/>
            <person name="Svec P."/>
            <person name="Pantucek R."/>
        </authorList>
    </citation>
    <scope>NUCLEOTIDE SEQUENCE [LARGE SCALE GENOMIC DNA]</scope>
    <source>
        <strain evidence="6 7">CCM 8694</strain>
    </source>
</reference>
<dbReference type="PANTHER" id="PTHR43817">
    <property type="entry name" value="GLYCOSYL HYDROLASE"/>
    <property type="match status" value="1"/>
</dbReference>
<protein>
    <submittedName>
        <fullName evidence="6">Family 43 glycosylhydrolase</fullName>
    </submittedName>
</protein>
<gene>
    <name evidence="6" type="ORF">F1735_09615</name>
</gene>
<dbReference type="InterPro" id="IPR023296">
    <property type="entry name" value="Glyco_hydro_beta-prop_sf"/>
</dbReference>
<evidence type="ECO:0000256" key="4">
    <source>
        <dbReference type="ARBA" id="ARBA00023295"/>
    </source>
</evidence>
<dbReference type="SUPFAM" id="SSF75005">
    <property type="entry name" value="Arabinanase/levansucrase/invertase"/>
    <property type="match status" value="1"/>
</dbReference>
<dbReference type="RefSeq" id="WP_167236733.1">
    <property type="nucleotide sequence ID" value="NZ_WHJF01000019.1"/>
</dbReference>
<accession>A0ABX0MKI3</accession>
<sequence>MRKSPSLTGIGARTPVTVFVKSAACSGNNCTSKEIWAPEINHINGAWYIYFSGAGSDQQHRVFAIRNPGADPTTGAWSAPVKVADSEHSWAIDQTVTNINGQLYMAWSDISGGQPQRIKIARMSSPTTLIGKGAIISTPTLAWEKSGAAVNEGPAFIVHGNKVHMSISASGCWTDDYKLGLLTADLGADLTMPSNWSKAATPILQKGNGAFGPGHNSFTKSPDGSGDWIVYHANPASGQGCGEARTTRIEKVSWNGDLPVIGAPVAAATPVTRPSGEGSATIWYRVRNEASGKVMSIDRATPPTAPPSGNLRT</sequence>
<evidence type="ECO:0000313" key="6">
    <source>
        <dbReference type="EMBL" id="NHZ62562.1"/>
    </source>
</evidence>
<keyword evidence="4 5" id="KW-0326">Glycosidase</keyword>
<dbReference type="Proteomes" id="UP000610594">
    <property type="component" value="Unassembled WGS sequence"/>
</dbReference>
<dbReference type="Pfam" id="PF04616">
    <property type="entry name" value="Glyco_hydro_43"/>
    <property type="match status" value="1"/>
</dbReference>
<organism evidence="6 7">
    <name type="scientific">Massilia genomosp. 1</name>
    <dbReference type="NCBI Taxonomy" id="2609280"/>
    <lineage>
        <taxon>Bacteria</taxon>
        <taxon>Pseudomonadati</taxon>
        <taxon>Pseudomonadota</taxon>
        <taxon>Betaproteobacteria</taxon>
        <taxon>Burkholderiales</taxon>
        <taxon>Oxalobacteraceae</taxon>
        <taxon>Telluria group</taxon>
        <taxon>Massilia</taxon>
    </lineage>
</organism>
<evidence type="ECO:0000256" key="2">
    <source>
        <dbReference type="ARBA" id="ARBA00022729"/>
    </source>
</evidence>
<dbReference type="Gene3D" id="2.115.10.20">
    <property type="entry name" value="Glycosyl hydrolase domain, family 43"/>
    <property type="match status" value="1"/>
</dbReference>
<evidence type="ECO:0000256" key="3">
    <source>
        <dbReference type="ARBA" id="ARBA00022801"/>
    </source>
</evidence>
<keyword evidence="7" id="KW-1185">Reference proteome</keyword>
<comment type="similarity">
    <text evidence="1 5">Belongs to the glycosyl hydrolase 43 family.</text>
</comment>
<name>A0ABX0MKI3_9BURK</name>
<evidence type="ECO:0000313" key="7">
    <source>
        <dbReference type="Proteomes" id="UP000610594"/>
    </source>
</evidence>
<dbReference type="InterPro" id="IPR006710">
    <property type="entry name" value="Glyco_hydro_43"/>
</dbReference>